<dbReference type="GO" id="GO:0005198">
    <property type="term" value="F:structural molecule activity"/>
    <property type="evidence" value="ECO:0007669"/>
    <property type="project" value="InterPro"/>
</dbReference>
<dbReference type="EMBL" id="PDJZ01000017">
    <property type="protein sequence ID" value="RXJ83056.1"/>
    <property type="molecule type" value="Genomic_DNA"/>
</dbReference>
<feature type="domain" description="Flagellin N-terminal" evidence="1">
    <location>
        <begin position="9"/>
        <end position="134"/>
    </location>
</feature>
<dbReference type="InterPro" id="IPR013384">
    <property type="entry name" value="Flagell_FlgL"/>
</dbReference>
<dbReference type="InterPro" id="IPR001029">
    <property type="entry name" value="Flagellin_N"/>
</dbReference>
<sequence>MISQIDQTMYRLKNLDSLQQKLSYQASTGKKLQDGSDDSVLYSRELVVDDKIRTFEGLKTQIERTKIQNSTSDSTMKEIKNILEYINAELIKANTDTTSNDGLKAIALNIAGMKENLYDLANTQVEGEYVFSGSDSSIKPFEKDSTGEIIYQGDNKLRKVAVEEGSYRERGINGFDSLMYNSSTALKDESLTFKQNDRIIDQDGNEWKLNSPTNDTLTKYDLDGNVTSEILTPINLDSVTNTFSVTIPNTFPNGTKFEAKTTIFNMLDDVINALNKVDSAGNPISDTQSKELIAKGLENVNKAFDDVNVAHAELGSKNKIFENSLDRVSSKLTQLNILSQELGAANLTEVAVKAKALELTYTALYSTISKTNQLSLVNFIN</sequence>
<dbReference type="InterPro" id="IPR001492">
    <property type="entry name" value="Flagellin"/>
</dbReference>
<keyword evidence="2" id="KW-0966">Cell projection</keyword>
<dbReference type="Pfam" id="PF00669">
    <property type="entry name" value="Flagellin_N"/>
    <property type="match status" value="1"/>
</dbReference>
<dbReference type="Gene3D" id="1.20.1330.10">
    <property type="entry name" value="f41 fragment of flagellin, N-terminal domain"/>
    <property type="match status" value="1"/>
</dbReference>
<reference evidence="2 3" key="1">
    <citation type="submission" date="2017-10" db="EMBL/GenBank/DDBJ databases">
        <title>Genomics of the genus Arcobacter.</title>
        <authorList>
            <person name="Perez-Cataluna A."/>
            <person name="Figueras M.J."/>
        </authorList>
    </citation>
    <scope>NUCLEOTIDE SEQUENCE [LARGE SCALE GENOMIC DNA]</scope>
    <source>
        <strain evidence="2 3">F26</strain>
    </source>
</reference>
<comment type="caution">
    <text evidence="2">The sequence shown here is derived from an EMBL/GenBank/DDBJ whole genome shotgun (WGS) entry which is preliminary data.</text>
</comment>
<dbReference type="Proteomes" id="UP000290870">
    <property type="component" value="Unassembled WGS sequence"/>
</dbReference>
<dbReference type="GO" id="GO:0009424">
    <property type="term" value="C:bacterial-type flagellum hook"/>
    <property type="evidence" value="ECO:0007669"/>
    <property type="project" value="InterPro"/>
</dbReference>
<dbReference type="NCBIfam" id="TIGR02550">
    <property type="entry name" value="flagell_flgL"/>
    <property type="match status" value="1"/>
</dbReference>
<evidence type="ECO:0000313" key="2">
    <source>
        <dbReference type="EMBL" id="RXJ83056.1"/>
    </source>
</evidence>
<evidence type="ECO:0000259" key="1">
    <source>
        <dbReference type="Pfam" id="PF00669"/>
    </source>
</evidence>
<dbReference type="GO" id="GO:0071973">
    <property type="term" value="P:bacterial-type flagellum-dependent cell motility"/>
    <property type="evidence" value="ECO:0007669"/>
    <property type="project" value="InterPro"/>
</dbReference>
<proteinExistence type="predicted"/>
<dbReference type="PANTHER" id="PTHR42792:SF1">
    <property type="entry name" value="FLAGELLAR HOOK-ASSOCIATED PROTEIN 3"/>
    <property type="match status" value="1"/>
</dbReference>
<dbReference type="SUPFAM" id="SSF64518">
    <property type="entry name" value="Phase 1 flagellin"/>
    <property type="match status" value="1"/>
</dbReference>
<keyword evidence="2" id="KW-0282">Flagellum</keyword>
<dbReference type="RefSeq" id="WP_128987405.1">
    <property type="nucleotide sequence ID" value="NZ_PDJZ01000017.1"/>
</dbReference>
<protein>
    <submittedName>
        <fullName evidence="2">Flagellar hook-associated protein 3</fullName>
    </submittedName>
</protein>
<gene>
    <name evidence="2" type="primary">flgL</name>
    <name evidence="2" type="ORF">CRU90_11420</name>
</gene>
<accession>A0A4Q0ZHD5</accession>
<keyword evidence="2" id="KW-0969">Cilium</keyword>
<dbReference type="PANTHER" id="PTHR42792">
    <property type="entry name" value="FLAGELLIN"/>
    <property type="match status" value="1"/>
</dbReference>
<dbReference type="AlphaFoldDB" id="A0A4Q0ZHD5"/>
<name>A0A4Q0ZHD5_9BACT</name>
<dbReference type="OrthoDB" id="9758307at2"/>
<organism evidence="2 3">
    <name type="scientific">Arcobacter cloacae</name>
    <dbReference type="NCBI Taxonomy" id="1054034"/>
    <lineage>
        <taxon>Bacteria</taxon>
        <taxon>Pseudomonadati</taxon>
        <taxon>Campylobacterota</taxon>
        <taxon>Epsilonproteobacteria</taxon>
        <taxon>Campylobacterales</taxon>
        <taxon>Arcobacteraceae</taxon>
        <taxon>Arcobacter</taxon>
    </lineage>
</organism>
<evidence type="ECO:0000313" key="3">
    <source>
        <dbReference type="Proteomes" id="UP000290870"/>
    </source>
</evidence>